<dbReference type="PANTHER" id="PTHR43047">
    <property type="entry name" value="TWO-COMPONENT HISTIDINE PROTEIN KINASE"/>
    <property type="match status" value="1"/>
</dbReference>
<keyword evidence="3" id="KW-0808">Transferase</keyword>
<evidence type="ECO:0000256" key="4">
    <source>
        <dbReference type="ARBA" id="ARBA00022777"/>
    </source>
</evidence>
<organism evidence="6 7">
    <name type="scientific">Sorangium atrum</name>
    <dbReference type="NCBI Taxonomy" id="2995308"/>
    <lineage>
        <taxon>Bacteria</taxon>
        <taxon>Pseudomonadati</taxon>
        <taxon>Myxococcota</taxon>
        <taxon>Polyangia</taxon>
        <taxon>Polyangiales</taxon>
        <taxon>Polyangiaceae</taxon>
        <taxon>Sorangium</taxon>
    </lineage>
</organism>
<dbReference type="EMBL" id="JAQNDK010000001">
    <property type="protein sequence ID" value="MDC0676456.1"/>
    <property type="molecule type" value="Genomic_DNA"/>
</dbReference>
<evidence type="ECO:0000256" key="2">
    <source>
        <dbReference type="ARBA" id="ARBA00012438"/>
    </source>
</evidence>
<evidence type="ECO:0000256" key="3">
    <source>
        <dbReference type="ARBA" id="ARBA00022679"/>
    </source>
</evidence>
<feature type="domain" description="Histidine kinase" evidence="5">
    <location>
        <begin position="1"/>
        <end position="60"/>
    </location>
</feature>
<dbReference type="PRINTS" id="PR00344">
    <property type="entry name" value="BCTRLSENSOR"/>
</dbReference>
<evidence type="ECO:0000313" key="7">
    <source>
        <dbReference type="Proteomes" id="UP001217485"/>
    </source>
</evidence>
<protein>
    <recommendedName>
        <fullName evidence="2">histidine kinase</fullName>
        <ecNumber evidence="2">2.7.13.3</ecNumber>
    </recommendedName>
</protein>
<dbReference type="PROSITE" id="PS50109">
    <property type="entry name" value="HIS_KIN"/>
    <property type="match status" value="1"/>
</dbReference>
<dbReference type="InterPro" id="IPR004358">
    <property type="entry name" value="Sig_transdc_His_kin-like_C"/>
</dbReference>
<evidence type="ECO:0000313" key="6">
    <source>
        <dbReference type="EMBL" id="MDC0676456.1"/>
    </source>
</evidence>
<dbReference type="RefSeq" id="WP_272095899.1">
    <property type="nucleotide sequence ID" value="NZ_JAQNDK010000001.1"/>
</dbReference>
<comment type="caution">
    <text evidence="6">The sequence shown here is derived from an EMBL/GenBank/DDBJ whole genome shotgun (WGS) entry which is preliminary data.</text>
</comment>
<dbReference type="InterPro" id="IPR003594">
    <property type="entry name" value="HATPase_dom"/>
</dbReference>
<evidence type="ECO:0000256" key="1">
    <source>
        <dbReference type="ARBA" id="ARBA00000085"/>
    </source>
</evidence>
<dbReference type="SUPFAM" id="SSF55874">
    <property type="entry name" value="ATPase domain of HSP90 chaperone/DNA topoisomerase II/histidine kinase"/>
    <property type="match status" value="1"/>
</dbReference>
<dbReference type="Pfam" id="PF02518">
    <property type="entry name" value="HATPase_c"/>
    <property type="match status" value="1"/>
</dbReference>
<reference evidence="6 7" key="1">
    <citation type="submission" date="2023-01" db="EMBL/GenBank/DDBJ databases">
        <title>Minimal conservation of predation-associated metabolite biosynthetic gene clusters underscores biosynthetic potential of Myxococcota including descriptions for ten novel species: Archangium lansinium sp. nov., Myxococcus landrumus sp. nov., Nannocystis bai.</title>
        <authorList>
            <person name="Ahearne A."/>
            <person name="Stevens C."/>
            <person name="Dowd S."/>
        </authorList>
    </citation>
    <scope>NUCLEOTIDE SEQUENCE [LARGE SCALE GENOMIC DNA]</scope>
    <source>
        <strain evidence="6 7">WIWO2</strain>
    </source>
</reference>
<dbReference type="Proteomes" id="UP001217485">
    <property type="component" value="Unassembled WGS sequence"/>
</dbReference>
<accession>A0ABT5BQM5</accession>
<comment type="catalytic activity">
    <reaction evidence="1">
        <text>ATP + protein L-histidine = ADP + protein N-phospho-L-histidine.</text>
        <dbReference type="EC" id="2.7.13.3"/>
    </reaction>
</comment>
<evidence type="ECO:0000259" key="5">
    <source>
        <dbReference type="PROSITE" id="PS50109"/>
    </source>
</evidence>
<keyword evidence="7" id="KW-1185">Reference proteome</keyword>
<sequence length="92" mass="9772">MPHLFSSFYQVERAGQSAGGGMGLGLFICREIVRAHGGQSFVRSTEGKEATFTVRLPLIEDGQAHDGCAESTPLSCAHARPVERRCGEGPGP</sequence>
<name>A0ABT5BQM5_9BACT</name>
<dbReference type="EC" id="2.7.13.3" evidence="2"/>
<dbReference type="PANTHER" id="PTHR43047:SF72">
    <property type="entry name" value="OSMOSENSING HISTIDINE PROTEIN KINASE SLN1"/>
    <property type="match status" value="1"/>
</dbReference>
<keyword evidence="4 6" id="KW-0418">Kinase</keyword>
<dbReference type="Gene3D" id="3.30.565.10">
    <property type="entry name" value="Histidine kinase-like ATPase, C-terminal domain"/>
    <property type="match status" value="1"/>
</dbReference>
<dbReference type="InterPro" id="IPR036890">
    <property type="entry name" value="HATPase_C_sf"/>
</dbReference>
<proteinExistence type="predicted"/>
<dbReference type="GO" id="GO:0016301">
    <property type="term" value="F:kinase activity"/>
    <property type="evidence" value="ECO:0007669"/>
    <property type="project" value="UniProtKB-KW"/>
</dbReference>
<dbReference type="InterPro" id="IPR005467">
    <property type="entry name" value="His_kinase_dom"/>
</dbReference>
<gene>
    <name evidence="6" type="ORF">POL72_01795</name>
</gene>